<proteinExistence type="predicted"/>
<comment type="caution">
    <text evidence="1">The sequence shown here is derived from an EMBL/GenBank/DDBJ whole genome shotgun (WGS) entry which is preliminary data.</text>
</comment>
<dbReference type="EMBL" id="LAZR01021801">
    <property type="protein sequence ID" value="KKL84079.1"/>
    <property type="molecule type" value="Genomic_DNA"/>
</dbReference>
<dbReference type="AlphaFoldDB" id="A0A0F9FCJ5"/>
<gene>
    <name evidence="1" type="ORF">LCGC14_1968290</name>
</gene>
<protein>
    <submittedName>
        <fullName evidence="1">Uncharacterized protein</fullName>
    </submittedName>
</protein>
<organism evidence="1">
    <name type="scientific">marine sediment metagenome</name>
    <dbReference type="NCBI Taxonomy" id="412755"/>
    <lineage>
        <taxon>unclassified sequences</taxon>
        <taxon>metagenomes</taxon>
        <taxon>ecological metagenomes</taxon>
    </lineage>
</organism>
<name>A0A0F9FCJ5_9ZZZZ</name>
<reference evidence="1" key="1">
    <citation type="journal article" date="2015" name="Nature">
        <title>Complex archaea that bridge the gap between prokaryotes and eukaryotes.</title>
        <authorList>
            <person name="Spang A."/>
            <person name="Saw J.H."/>
            <person name="Jorgensen S.L."/>
            <person name="Zaremba-Niedzwiedzka K."/>
            <person name="Martijn J."/>
            <person name="Lind A.E."/>
            <person name="van Eijk R."/>
            <person name="Schleper C."/>
            <person name="Guy L."/>
            <person name="Ettema T.J."/>
        </authorList>
    </citation>
    <scope>NUCLEOTIDE SEQUENCE</scope>
</reference>
<sequence length="198" mass="22490">GYDGDLLFWKGEYPPGSPTHKEAPYAFKICALEHARARGYDVALWADCSIWFVKPPTPLFDTIGERGYWFMTQGWNVGQWCSDDALPKLKITREAAFKMPMVAATFFGLDFRSEDSIKVLEWQRSRCDDGTFVGSWANEMQQMSICPGVLGHRHDQTALSVIIHKLGLVMDYPPSFFAYQDQTKTEPHSRVLALARGM</sequence>
<feature type="non-terminal residue" evidence="1">
    <location>
        <position position="1"/>
    </location>
</feature>
<accession>A0A0F9FCJ5</accession>
<evidence type="ECO:0000313" key="1">
    <source>
        <dbReference type="EMBL" id="KKL84079.1"/>
    </source>
</evidence>